<evidence type="ECO:0000256" key="1">
    <source>
        <dbReference type="PROSITE-ProRule" id="PRU00325"/>
    </source>
</evidence>
<dbReference type="Gene3D" id="3.90.320.10">
    <property type="match status" value="1"/>
</dbReference>
<gene>
    <name evidence="3" type="ORF">CHS0354_024960</name>
</gene>
<proteinExistence type="predicted"/>
<dbReference type="InterPro" id="IPR007527">
    <property type="entry name" value="Znf_SWIM"/>
</dbReference>
<evidence type="ECO:0000259" key="2">
    <source>
        <dbReference type="PROSITE" id="PS50966"/>
    </source>
</evidence>
<keyword evidence="1" id="KW-0479">Metal-binding</keyword>
<dbReference type="GO" id="GO:0008270">
    <property type="term" value="F:zinc ion binding"/>
    <property type="evidence" value="ECO:0007669"/>
    <property type="project" value="UniProtKB-KW"/>
</dbReference>
<reference evidence="3" key="1">
    <citation type="journal article" date="2021" name="Genome Biol. Evol.">
        <title>A High-Quality Reference Genome for a Parasitic Bivalve with Doubly Uniparental Inheritance (Bivalvia: Unionida).</title>
        <authorList>
            <person name="Smith C.H."/>
        </authorList>
    </citation>
    <scope>NUCLEOTIDE SEQUENCE</scope>
    <source>
        <strain evidence="3">CHS0354</strain>
    </source>
</reference>
<dbReference type="Proteomes" id="UP001195483">
    <property type="component" value="Unassembled WGS sequence"/>
</dbReference>
<accession>A0AAE0T2C3</accession>
<reference evidence="3" key="3">
    <citation type="submission" date="2023-05" db="EMBL/GenBank/DDBJ databases">
        <authorList>
            <person name="Smith C.H."/>
        </authorList>
    </citation>
    <scope>NUCLEOTIDE SEQUENCE</scope>
    <source>
        <strain evidence="3">CHS0354</strain>
        <tissue evidence="3">Mantle</tissue>
    </source>
</reference>
<dbReference type="PROSITE" id="PS50966">
    <property type="entry name" value="ZF_SWIM"/>
    <property type="match status" value="1"/>
</dbReference>
<name>A0AAE0T2C3_9BIVA</name>
<keyword evidence="1" id="KW-0862">Zinc</keyword>
<comment type="caution">
    <text evidence="3">The sequence shown here is derived from an EMBL/GenBank/DDBJ whole genome shotgun (WGS) entry which is preliminary data.</text>
</comment>
<dbReference type="InterPro" id="IPR011604">
    <property type="entry name" value="PDDEXK-like_dom_sf"/>
</dbReference>
<keyword evidence="4" id="KW-1185">Reference proteome</keyword>
<keyword evidence="1" id="KW-0863">Zinc-finger</keyword>
<sequence length="204" mass="22656">MANDDVDINEMVNCTPVKDKQELLGFAHPLQESERKMLMDEIDNLRSERNMQIGMKQDDITEKATVSAEVLAHMKRQLYRVILMLNSVGDIIHASCSCPVGSDPNCTCKHTAALCYALEDFVKVFVLPEDIPSCSAAMKYGLDMEPTVINRHVAEKVKEGSSIYIIKLGLIIDIDHRFTAASPDDGVEENNSLVGIVEFQVAVK</sequence>
<feature type="domain" description="SWIM-type" evidence="2">
    <location>
        <begin position="79"/>
        <end position="119"/>
    </location>
</feature>
<dbReference type="AlphaFoldDB" id="A0AAE0T2C3"/>
<evidence type="ECO:0000313" key="3">
    <source>
        <dbReference type="EMBL" id="KAK3601975.1"/>
    </source>
</evidence>
<protein>
    <recommendedName>
        <fullName evidence="2">SWIM-type domain-containing protein</fullName>
    </recommendedName>
</protein>
<dbReference type="EMBL" id="JAEAOA010001482">
    <property type="protein sequence ID" value="KAK3601975.1"/>
    <property type="molecule type" value="Genomic_DNA"/>
</dbReference>
<organism evidence="3 4">
    <name type="scientific">Potamilus streckersoni</name>
    <dbReference type="NCBI Taxonomy" id="2493646"/>
    <lineage>
        <taxon>Eukaryota</taxon>
        <taxon>Metazoa</taxon>
        <taxon>Spiralia</taxon>
        <taxon>Lophotrochozoa</taxon>
        <taxon>Mollusca</taxon>
        <taxon>Bivalvia</taxon>
        <taxon>Autobranchia</taxon>
        <taxon>Heteroconchia</taxon>
        <taxon>Palaeoheterodonta</taxon>
        <taxon>Unionida</taxon>
        <taxon>Unionoidea</taxon>
        <taxon>Unionidae</taxon>
        <taxon>Ambleminae</taxon>
        <taxon>Lampsilini</taxon>
        <taxon>Potamilus</taxon>
    </lineage>
</organism>
<reference evidence="3" key="2">
    <citation type="journal article" date="2021" name="Genome Biol. Evol.">
        <title>Developing a high-quality reference genome for a parasitic bivalve with doubly uniparental inheritance (Bivalvia: Unionida).</title>
        <authorList>
            <person name="Smith C.H."/>
        </authorList>
    </citation>
    <scope>NUCLEOTIDE SEQUENCE</scope>
    <source>
        <strain evidence="3">CHS0354</strain>
        <tissue evidence="3">Mantle</tissue>
    </source>
</reference>
<evidence type="ECO:0000313" key="4">
    <source>
        <dbReference type="Proteomes" id="UP001195483"/>
    </source>
</evidence>